<dbReference type="InterPro" id="IPR009003">
    <property type="entry name" value="Peptidase_S1_PA"/>
</dbReference>
<dbReference type="CDD" id="cd00091">
    <property type="entry name" value="NUC"/>
    <property type="match status" value="1"/>
</dbReference>
<dbReference type="Proteomes" id="UP000540698">
    <property type="component" value="Unassembled WGS sequence"/>
</dbReference>
<organism evidence="5 6">
    <name type="scientific">Nocardia gamkensis</name>
    <dbReference type="NCBI Taxonomy" id="352869"/>
    <lineage>
        <taxon>Bacteria</taxon>
        <taxon>Bacillati</taxon>
        <taxon>Actinomycetota</taxon>
        <taxon>Actinomycetes</taxon>
        <taxon>Mycobacteriales</taxon>
        <taxon>Nocardiaceae</taxon>
        <taxon>Nocardia</taxon>
    </lineage>
</organism>
<reference evidence="5 6" key="1">
    <citation type="submission" date="2020-04" db="EMBL/GenBank/DDBJ databases">
        <title>MicrobeNet Type strains.</title>
        <authorList>
            <person name="Nicholson A.C."/>
        </authorList>
    </citation>
    <scope>NUCLEOTIDE SEQUENCE [LARGE SCALE GENOMIC DNA]</scope>
    <source>
        <strain evidence="5 6">DSM 44956</strain>
    </source>
</reference>
<dbReference type="SMART" id="SM00477">
    <property type="entry name" value="NUC"/>
    <property type="match status" value="1"/>
</dbReference>
<dbReference type="InterPro" id="IPR040255">
    <property type="entry name" value="Non-specific_endonuclease"/>
</dbReference>
<keyword evidence="6" id="KW-1185">Reference proteome</keyword>
<feature type="active site" description="Proton acceptor" evidence="1">
    <location>
        <position position="452"/>
    </location>
</feature>
<feature type="domain" description="DNA/RNA non-specific endonuclease/pyrophosphatase/phosphodiesterase" evidence="4">
    <location>
        <begin position="389"/>
        <end position="597"/>
    </location>
</feature>
<keyword evidence="5" id="KW-0255">Endonuclease</keyword>
<evidence type="ECO:0000259" key="3">
    <source>
        <dbReference type="SMART" id="SM00477"/>
    </source>
</evidence>
<dbReference type="InterPro" id="IPR044929">
    <property type="entry name" value="DNA/RNA_non-sp_Endonuclease_sf"/>
</dbReference>
<dbReference type="SUPFAM" id="SSF50494">
    <property type="entry name" value="Trypsin-like serine proteases"/>
    <property type="match status" value="1"/>
</dbReference>
<dbReference type="PANTHER" id="PTHR13966">
    <property type="entry name" value="ENDONUCLEASE RELATED"/>
    <property type="match status" value="1"/>
</dbReference>
<dbReference type="PANTHER" id="PTHR13966:SF5">
    <property type="entry name" value="ENDONUCLEASE G, MITOCHONDRIAL"/>
    <property type="match status" value="1"/>
</dbReference>
<dbReference type="Pfam" id="PF01223">
    <property type="entry name" value="Endonuclease_NS"/>
    <property type="match status" value="1"/>
</dbReference>
<protein>
    <submittedName>
        <fullName evidence="5">DNA/RNA non-specific endonuclease</fullName>
    </submittedName>
</protein>
<feature type="domain" description="ENPP1-3/EXOG-like endonuclease/phosphodiesterase" evidence="3">
    <location>
        <begin position="390"/>
        <end position="597"/>
    </location>
</feature>
<dbReference type="RefSeq" id="WP_062969682.1">
    <property type="nucleotide sequence ID" value="NZ_JAAXOS010000005.1"/>
</dbReference>
<keyword evidence="5" id="KW-0378">Hydrolase</keyword>
<sequence length="618" mass="67614">MPAKKNSPSHRSHAENDDLLTALRTFIRSKGESFLEDPNISSIGVGYKQVDGKPTDEIAVQFTMNEKVSEPEELEALGTSTIPETVTVDGFEVPTDVLQRKFEPAFRLVTEAAAPQRKTRQDPIVPGISVGHPTTTAGTIGCVVYDRDDGTPYVLSNWHVLHTAAGALGDVVVQPGPRDDNRIDRNRLGKLVRSHLGTAGDCAVAAIEDRRFSAEITGLDVVPDRLGEPELGDKVIKSGRTTAVTRGIVRRVDVIARIDYRGVGPKSIGGFEIGPDPAHPASDGEISSGGDSGSAWLFESADGQTSTVLAGLHFAGETGADTDEHALACLPQSVFEKLGISLTPPPAEEVAAVAGYDPRFLASPIPLPEVDAQLRPDVATALDGADVLHYTHFSLAMRRSRRFAIWVAWNIDGASIKKLSRKKIDFVKDPRLDADAQVGNELYRDNRLDRGHLARRADLLWGSLPEAAKANKDSFFYTNITPQMDDFNQSMRDGVWGRLEDAVFADATVDDLKVSAFGGPVFTADDREFRQVKIPREFWKVIAFEEHGELKARGFLLSQSLDQLEVLDLDEFRVFQVPLNEIEQRAGFHFPQALRDADLQLAPEEVEAPLTSVADIQW</sequence>
<name>A0A7X6L382_9NOCA</name>
<dbReference type="SUPFAM" id="SSF54060">
    <property type="entry name" value="His-Me finger endonucleases"/>
    <property type="match status" value="1"/>
</dbReference>
<dbReference type="InterPro" id="IPR044925">
    <property type="entry name" value="His-Me_finger_sf"/>
</dbReference>
<gene>
    <name evidence="5" type="ORF">HGB38_12105</name>
</gene>
<dbReference type="GO" id="GO:0046872">
    <property type="term" value="F:metal ion binding"/>
    <property type="evidence" value="ECO:0007669"/>
    <property type="project" value="UniProtKB-KW"/>
</dbReference>
<evidence type="ECO:0000313" key="6">
    <source>
        <dbReference type="Proteomes" id="UP000540698"/>
    </source>
</evidence>
<dbReference type="GO" id="GO:0003676">
    <property type="term" value="F:nucleic acid binding"/>
    <property type="evidence" value="ECO:0007669"/>
    <property type="project" value="InterPro"/>
</dbReference>
<keyword evidence="5" id="KW-0540">Nuclease</keyword>
<dbReference type="EMBL" id="JAAXOS010000005">
    <property type="protein sequence ID" value="NKY26960.1"/>
    <property type="molecule type" value="Genomic_DNA"/>
</dbReference>
<dbReference type="GO" id="GO:0016787">
    <property type="term" value="F:hydrolase activity"/>
    <property type="evidence" value="ECO:0007669"/>
    <property type="project" value="InterPro"/>
</dbReference>
<accession>A0A7X6L382</accession>
<dbReference type="AlphaFoldDB" id="A0A7X6L382"/>
<comment type="caution">
    <text evidence="5">The sequence shown here is derived from an EMBL/GenBank/DDBJ whole genome shotgun (WGS) entry which is preliminary data.</text>
</comment>
<dbReference type="SMART" id="SM00892">
    <property type="entry name" value="Endonuclease_NS"/>
    <property type="match status" value="1"/>
</dbReference>
<evidence type="ECO:0000313" key="5">
    <source>
        <dbReference type="EMBL" id="NKY26960.1"/>
    </source>
</evidence>
<dbReference type="GO" id="GO:0004519">
    <property type="term" value="F:endonuclease activity"/>
    <property type="evidence" value="ECO:0007669"/>
    <property type="project" value="UniProtKB-KW"/>
</dbReference>
<keyword evidence="2" id="KW-0479">Metal-binding</keyword>
<proteinExistence type="predicted"/>
<feature type="binding site" evidence="2">
    <location>
        <position position="488"/>
    </location>
    <ligand>
        <name>Mg(2+)</name>
        <dbReference type="ChEBI" id="CHEBI:18420"/>
        <note>catalytic</note>
    </ligand>
</feature>
<evidence type="ECO:0000256" key="1">
    <source>
        <dbReference type="PIRSR" id="PIRSR640255-1"/>
    </source>
</evidence>
<dbReference type="InterPro" id="IPR020821">
    <property type="entry name" value="ENPP1-3/EXOG-like_nuc-like"/>
</dbReference>
<evidence type="ECO:0000256" key="2">
    <source>
        <dbReference type="PIRSR" id="PIRSR640255-2"/>
    </source>
</evidence>
<dbReference type="InterPro" id="IPR001604">
    <property type="entry name" value="Endo_G_ENPP1-like_dom"/>
</dbReference>
<evidence type="ECO:0000259" key="4">
    <source>
        <dbReference type="SMART" id="SM00892"/>
    </source>
</evidence>
<dbReference type="Gene3D" id="3.40.570.10">
    <property type="entry name" value="Extracellular Endonuclease, subunit A"/>
    <property type="match status" value="1"/>
</dbReference>